<keyword evidence="3" id="KW-1185">Reference proteome</keyword>
<comment type="caution">
    <text evidence="2">The sequence shown here is derived from an EMBL/GenBank/DDBJ whole genome shotgun (WGS) entry which is preliminary data.</text>
</comment>
<evidence type="ECO:0000313" key="3">
    <source>
        <dbReference type="Proteomes" id="UP001180754"/>
    </source>
</evidence>
<proteinExistence type="predicted"/>
<dbReference type="EMBL" id="JAVRFD010000002">
    <property type="protein sequence ID" value="MDT0542258.1"/>
    <property type="molecule type" value="Genomic_DNA"/>
</dbReference>
<feature type="region of interest" description="Disordered" evidence="1">
    <location>
        <begin position="218"/>
        <end position="275"/>
    </location>
</feature>
<feature type="compositionally biased region" description="Pro residues" evidence="1">
    <location>
        <begin position="252"/>
        <end position="262"/>
    </location>
</feature>
<protein>
    <recommendedName>
        <fullName evidence="4">DUF4388 domain-containing protein</fullName>
    </recommendedName>
</protein>
<feature type="compositionally biased region" description="Low complexity" evidence="1">
    <location>
        <begin position="226"/>
        <end position="237"/>
    </location>
</feature>
<dbReference type="RefSeq" id="WP_311722607.1">
    <property type="nucleotide sequence ID" value="NZ_JAVRFD010000002.1"/>
</dbReference>
<evidence type="ECO:0000256" key="1">
    <source>
        <dbReference type="SAM" id="MobiDB-lite"/>
    </source>
</evidence>
<organism evidence="2 3">
    <name type="scientific">Streptomyces lonegramiae</name>
    <dbReference type="NCBI Taxonomy" id="3075524"/>
    <lineage>
        <taxon>Bacteria</taxon>
        <taxon>Bacillati</taxon>
        <taxon>Actinomycetota</taxon>
        <taxon>Actinomycetes</taxon>
        <taxon>Kitasatosporales</taxon>
        <taxon>Streptomycetaceae</taxon>
        <taxon>Streptomyces</taxon>
    </lineage>
</organism>
<sequence length="275" mass="29035">MNDFRGHLTELSERRFTGVLRIEGSPAGVMHLREGLIAGIVTPGAPGPESLLLKSGRITEREWSVAFAAGAAEERVAEELTATAGVGAAELEVVTVSALYDAAFTLALNRPERWQAEPGAVNLPLPVRPGVHPRDLLRENRRRLSELSGRWGSPQQLVMHRVTGRAAPSGVANPRFRDILMHANGRHTPRDIAFLIGRGTFAVVTDIVSMTARGLLDGRPAPAPTGPAGAAGAAIRTPARETPAQGGGAPAAVPPVPLPPAALPRRRPGNNRPTN</sequence>
<gene>
    <name evidence="2" type="ORF">RND15_05935</name>
</gene>
<name>A0ABU2X8M8_9ACTN</name>
<evidence type="ECO:0000313" key="2">
    <source>
        <dbReference type="EMBL" id="MDT0542258.1"/>
    </source>
</evidence>
<accession>A0ABU2X8M8</accession>
<dbReference type="Proteomes" id="UP001180754">
    <property type="component" value="Unassembled WGS sequence"/>
</dbReference>
<evidence type="ECO:0008006" key="4">
    <source>
        <dbReference type="Google" id="ProtNLM"/>
    </source>
</evidence>
<reference evidence="2" key="1">
    <citation type="submission" date="2024-05" db="EMBL/GenBank/DDBJ databases">
        <title>30 novel species of actinomycetes from the DSMZ collection.</title>
        <authorList>
            <person name="Nouioui I."/>
        </authorList>
    </citation>
    <scope>NUCLEOTIDE SEQUENCE</scope>
    <source>
        <strain evidence="2">DSM 41529</strain>
    </source>
</reference>